<comment type="caution">
    <text evidence="3">The sequence shown here is derived from an EMBL/GenBank/DDBJ whole genome shotgun (WGS) entry which is preliminary data.</text>
</comment>
<dbReference type="SUPFAM" id="SSF53474">
    <property type="entry name" value="alpha/beta-Hydrolases"/>
    <property type="match status" value="1"/>
</dbReference>
<gene>
    <name evidence="3" type="ORF">MVEN_01183200</name>
</gene>
<evidence type="ECO:0000313" key="3">
    <source>
        <dbReference type="EMBL" id="KAF7352199.1"/>
    </source>
</evidence>
<dbReference type="Proteomes" id="UP000620124">
    <property type="component" value="Unassembled WGS sequence"/>
</dbReference>
<dbReference type="OrthoDB" id="1743579at2759"/>
<feature type="chain" id="PRO_5034604971" evidence="1">
    <location>
        <begin position="18"/>
        <end position="359"/>
    </location>
</feature>
<dbReference type="EMBL" id="JACAZI010000009">
    <property type="protein sequence ID" value="KAF7352199.1"/>
    <property type="molecule type" value="Genomic_DNA"/>
</dbReference>
<keyword evidence="4" id="KW-1185">Reference proteome</keyword>
<dbReference type="GO" id="GO:0016787">
    <property type="term" value="F:hydrolase activity"/>
    <property type="evidence" value="ECO:0007669"/>
    <property type="project" value="UniProtKB-KW"/>
</dbReference>
<organism evidence="3 4">
    <name type="scientific">Mycena venus</name>
    <dbReference type="NCBI Taxonomy" id="2733690"/>
    <lineage>
        <taxon>Eukaryota</taxon>
        <taxon>Fungi</taxon>
        <taxon>Dikarya</taxon>
        <taxon>Basidiomycota</taxon>
        <taxon>Agaricomycotina</taxon>
        <taxon>Agaricomycetes</taxon>
        <taxon>Agaricomycetidae</taxon>
        <taxon>Agaricales</taxon>
        <taxon>Marasmiineae</taxon>
        <taxon>Mycenaceae</taxon>
        <taxon>Mycena</taxon>
    </lineage>
</organism>
<reference evidence="3" key="1">
    <citation type="submission" date="2020-05" db="EMBL/GenBank/DDBJ databases">
        <title>Mycena genomes resolve the evolution of fungal bioluminescence.</title>
        <authorList>
            <person name="Tsai I.J."/>
        </authorList>
    </citation>
    <scope>NUCLEOTIDE SEQUENCE</scope>
    <source>
        <strain evidence="3">CCC161011</strain>
    </source>
</reference>
<dbReference type="InterPro" id="IPR029058">
    <property type="entry name" value="AB_hydrolase_fold"/>
</dbReference>
<keyword evidence="1" id="KW-0732">Signal</keyword>
<evidence type="ECO:0000259" key="2">
    <source>
        <dbReference type="Pfam" id="PF12697"/>
    </source>
</evidence>
<dbReference type="AlphaFoldDB" id="A0A8H6Y4C6"/>
<dbReference type="Pfam" id="PF12697">
    <property type="entry name" value="Abhydrolase_6"/>
    <property type="match status" value="1"/>
</dbReference>
<feature type="domain" description="AB hydrolase-1" evidence="2">
    <location>
        <begin position="82"/>
        <end position="345"/>
    </location>
</feature>
<proteinExistence type="predicted"/>
<feature type="signal peptide" evidence="1">
    <location>
        <begin position="1"/>
        <end position="17"/>
    </location>
</feature>
<accession>A0A8H6Y4C6</accession>
<keyword evidence="3" id="KW-0378">Hydrolase</keyword>
<protein>
    <submittedName>
        <fullName evidence="3">Alpha/beta hydrolase family-domain-containing protein</fullName>
    </submittedName>
</protein>
<name>A0A8H6Y4C6_9AGAR</name>
<sequence>MLLFALVILFHFCIAFGASCNCSPVFIPVHVDVFVPKDPTDVFAGLKSNSSSLRRVDDIYNIYGVFCQPESMPTRDPGVLQLLVHGITYTNQYWSPSVEEFQNYSYTAFSCDRGLSSLAIDWVGVGLSTRPANSSDVQYPTVASALSQLAHHLKTVSLLPGVPPFRAIIGIGHSSGSGLLTFTAIVDGTRSPFAAFILTSALSDSGAAPTAPSPLIPSARDDTPLRWGALDPGYITAPSRSIFYPADSAAFSPRMQLFDAFTRDVGTVAMLAQTGVVSLVAQNYAGRVAKVLGAADQFICADDRCEDVAALSAAEGVLWPAAKSFELVVLQNSGHDLNLDFFAPAAFRTLVGFVNKFSR</sequence>
<dbReference type="InterPro" id="IPR000073">
    <property type="entry name" value="AB_hydrolase_1"/>
</dbReference>
<evidence type="ECO:0000256" key="1">
    <source>
        <dbReference type="SAM" id="SignalP"/>
    </source>
</evidence>
<evidence type="ECO:0000313" key="4">
    <source>
        <dbReference type="Proteomes" id="UP000620124"/>
    </source>
</evidence>
<dbReference type="Gene3D" id="3.40.50.1820">
    <property type="entry name" value="alpha/beta hydrolase"/>
    <property type="match status" value="1"/>
</dbReference>